<sequence>MDGEETFRRGKFCNSLNANVKIPKNNNTRPLSEKEKSFEGDVFCNATTPFGMAIACPNSHRNRRTGSYEPNICLQCNDEYYLESQYYTKNLEAKEKAKASAMLIDPPDPGHSCDTVYMGHNLFGSELNWLPPRYLKEYWWDNSPWKQNKANDELEKYWEALMSDRKHRARKVLEKLNDPSLNQLYSEKNKDNNDENSPKWCPNGFKGHGSEETQYHRPAYHNNEWESEVTQSRFVNCSNPLGQAADRFFREFWKDQTITISKDGNFMDDNNYSPVYASMPLQRIAMLREPFSWLLSKFFWDAKVYRRHSCMDIYASSHENPRMSWIELYSHEYLMYLCGTDCLTRFENNMMSLAGIEAQATSNLRNSFSVVGLLHESDSFYDMLHKRIDYIDFNQTIKVNSLASHLSHWTREKPKCQELYLTNETFRDDLRSKIPALRAIERVYNVGVEVNRFQQEELEQCSR</sequence>
<proteinExistence type="predicted"/>
<protein>
    <recommendedName>
        <fullName evidence="3">Sulfotransferase domain-containing protein</fullName>
    </recommendedName>
</protein>
<dbReference type="InterPro" id="IPR027417">
    <property type="entry name" value="P-loop_NTPase"/>
</dbReference>
<feature type="compositionally biased region" description="Basic and acidic residues" evidence="1">
    <location>
        <begin position="187"/>
        <end position="197"/>
    </location>
</feature>
<evidence type="ECO:0000313" key="2">
    <source>
        <dbReference type="EMBL" id="CAD8763614.1"/>
    </source>
</evidence>
<accession>A0A7S0Y918</accession>
<organism evidence="2">
    <name type="scientific">Pseudo-nitzschia delicatissima</name>
    <dbReference type="NCBI Taxonomy" id="44447"/>
    <lineage>
        <taxon>Eukaryota</taxon>
        <taxon>Sar</taxon>
        <taxon>Stramenopiles</taxon>
        <taxon>Ochrophyta</taxon>
        <taxon>Bacillariophyta</taxon>
        <taxon>Bacillariophyceae</taxon>
        <taxon>Bacillariophycidae</taxon>
        <taxon>Bacillariales</taxon>
        <taxon>Bacillariaceae</taxon>
        <taxon>Pseudo-nitzschia</taxon>
    </lineage>
</organism>
<evidence type="ECO:0008006" key="3">
    <source>
        <dbReference type="Google" id="ProtNLM"/>
    </source>
</evidence>
<evidence type="ECO:0000256" key="1">
    <source>
        <dbReference type="SAM" id="MobiDB-lite"/>
    </source>
</evidence>
<dbReference type="EMBL" id="HBFL01005073">
    <property type="protein sequence ID" value="CAD8763614.1"/>
    <property type="molecule type" value="Transcribed_RNA"/>
</dbReference>
<dbReference type="AlphaFoldDB" id="A0A7S0Y918"/>
<dbReference type="Gene3D" id="3.40.50.300">
    <property type="entry name" value="P-loop containing nucleotide triphosphate hydrolases"/>
    <property type="match status" value="1"/>
</dbReference>
<reference evidence="2" key="1">
    <citation type="submission" date="2021-01" db="EMBL/GenBank/DDBJ databases">
        <authorList>
            <person name="Corre E."/>
            <person name="Pelletier E."/>
            <person name="Niang G."/>
            <person name="Scheremetjew M."/>
            <person name="Finn R."/>
            <person name="Kale V."/>
            <person name="Holt S."/>
            <person name="Cochrane G."/>
            <person name="Meng A."/>
            <person name="Brown T."/>
            <person name="Cohen L."/>
        </authorList>
    </citation>
    <scope>NUCLEOTIDE SEQUENCE</scope>
    <source>
        <strain evidence="2">UNC1205</strain>
    </source>
</reference>
<feature type="region of interest" description="Disordered" evidence="1">
    <location>
        <begin position="183"/>
        <end position="205"/>
    </location>
</feature>
<gene>
    <name evidence="2" type="ORF">PDEL1432_LOCUS3655</name>
</gene>
<name>A0A7S0Y918_9STRA</name>